<evidence type="ECO:0000313" key="2">
    <source>
        <dbReference type="EMBL" id="OIQ80071.1"/>
    </source>
</evidence>
<feature type="region of interest" description="Disordered" evidence="1">
    <location>
        <begin position="1"/>
        <end position="92"/>
    </location>
</feature>
<protein>
    <submittedName>
        <fullName evidence="2">Uncharacterized protein</fullName>
    </submittedName>
</protein>
<proteinExistence type="predicted"/>
<comment type="caution">
    <text evidence="2">The sequence shown here is derived from an EMBL/GenBank/DDBJ whole genome shotgun (WGS) entry which is preliminary data.</text>
</comment>
<accession>A0A1J5QJF4</accession>
<feature type="compositionally biased region" description="Polar residues" evidence="1">
    <location>
        <begin position="13"/>
        <end position="47"/>
    </location>
</feature>
<dbReference type="AlphaFoldDB" id="A0A1J5QJF4"/>
<gene>
    <name evidence="2" type="ORF">GALL_381880</name>
</gene>
<dbReference type="EMBL" id="MLJW01001114">
    <property type="protein sequence ID" value="OIQ80071.1"/>
    <property type="molecule type" value="Genomic_DNA"/>
</dbReference>
<dbReference type="PROSITE" id="PS51257">
    <property type="entry name" value="PROKAR_LIPOPROTEIN"/>
    <property type="match status" value="1"/>
</dbReference>
<reference evidence="2" key="1">
    <citation type="submission" date="2016-10" db="EMBL/GenBank/DDBJ databases">
        <title>Sequence of Gallionella enrichment culture.</title>
        <authorList>
            <person name="Poehlein A."/>
            <person name="Muehling M."/>
            <person name="Daniel R."/>
        </authorList>
    </citation>
    <scope>NUCLEOTIDE SEQUENCE</scope>
</reference>
<organism evidence="2">
    <name type="scientific">mine drainage metagenome</name>
    <dbReference type="NCBI Taxonomy" id="410659"/>
    <lineage>
        <taxon>unclassified sequences</taxon>
        <taxon>metagenomes</taxon>
        <taxon>ecological metagenomes</taxon>
    </lineage>
</organism>
<sequence length="175" mass="19153">MPRTPRAPRPIGRTSSSSKRTALPPSLNSITSCLPSVSAAPISTSRSTPPPVAVRMPSVRTPTMSSRTVREAVSAPLSANVNTPRRSRARTRSVPDIRITPSPFALGETPVGRPSRVARAPRRRGRHSSLYFRPLGTVDRIEMMAISARMRLNMKVTIPAWRTEAFCCIPCVTRI</sequence>
<name>A0A1J5QJF4_9ZZZZ</name>
<evidence type="ECO:0000256" key="1">
    <source>
        <dbReference type="SAM" id="MobiDB-lite"/>
    </source>
</evidence>